<dbReference type="PANTHER" id="PTHR30514">
    <property type="entry name" value="GLUCOKINASE"/>
    <property type="match status" value="1"/>
</dbReference>
<dbReference type="GO" id="GO:0003700">
    <property type="term" value="F:DNA-binding transcription factor activity"/>
    <property type="evidence" value="ECO:0007669"/>
    <property type="project" value="InterPro"/>
</dbReference>
<evidence type="ECO:0000313" key="4">
    <source>
        <dbReference type="Proteomes" id="UP000291832"/>
    </source>
</evidence>
<dbReference type="RefSeq" id="WP_130454510.1">
    <property type="nucleotide sequence ID" value="NZ_QYAG01000002.1"/>
</dbReference>
<dbReference type="OrthoDB" id="3812176at2"/>
<dbReference type="InterPro" id="IPR001347">
    <property type="entry name" value="SIS_dom"/>
</dbReference>
<dbReference type="PROSITE" id="PS51071">
    <property type="entry name" value="HTH_RPIR"/>
    <property type="match status" value="1"/>
</dbReference>
<dbReference type="InterPro" id="IPR009057">
    <property type="entry name" value="Homeodomain-like_sf"/>
</dbReference>
<feature type="domain" description="HTH rpiR-type" evidence="1">
    <location>
        <begin position="15"/>
        <end position="92"/>
    </location>
</feature>
<dbReference type="Gene3D" id="1.10.10.10">
    <property type="entry name" value="Winged helix-like DNA-binding domain superfamily/Winged helix DNA-binding domain"/>
    <property type="match status" value="1"/>
</dbReference>
<dbReference type="Gene3D" id="3.40.50.10490">
    <property type="entry name" value="Glucose-6-phosphate isomerase like protein, domain 1"/>
    <property type="match status" value="1"/>
</dbReference>
<reference evidence="3 4" key="1">
    <citation type="journal article" date="2015" name="Stand. Genomic Sci.">
        <title>Genomic Encyclopedia of Bacterial and Archaeal Type Strains, Phase III: the genomes of soil and plant-associated and newly described type strains.</title>
        <authorList>
            <person name="Whitman W.B."/>
            <person name="Woyke T."/>
            <person name="Klenk H.P."/>
            <person name="Zhou Y."/>
            <person name="Lilburn T.G."/>
            <person name="Beck B.J."/>
            <person name="De Vos P."/>
            <person name="Vandamme P."/>
            <person name="Eisen J.A."/>
            <person name="Garrity G."/>
            <person name="Hugenholtz P."/>
            <person name="Kyrpides N.C."/>
        </authorList>
    </citation>
    <scope>NUCLEOTIDE SEQUENCE [LARGE SCALE GENOMIC DNA]</scope>
    <source>
        <strain evidence="3 4">RF6</strain>
    </source>
</reference>
<evidence type="ECO:0000313" key="3">
    <source>
        <dbReference type="EMBL" id="RZT62622.1"/>
    </source>
</evidence>
<accession>A0A4Q7TST8</accession>
<organism evidence="3 4">
    <name type="scientific">Leucobacter luti</name>
    <dbReference type="NCBI Taxonomy" id="340320"/>
    <lineage>
        <taxon>Bacteria</taxon>
        <taxon>Bacillati</taxon>
        <taxon>Actinomycetota</taxon>
        <taxon>Actinomycetes</taxon>
        <taxon>Micrococcales</taxon>
        <taxon>Microbacteriaceae</taxon>
        <taxon>Leucobacter</taxon>
    </lineage>
</organism>
<dbReference type="Proteomes" id="UP000291832">
    <property type="component" value="Unassembled WGS sequence"/>
</dbReference>
<dbReference type="AlphaFoldDB" id="A0A4Q7TST8"/>
<protein>
    <submittedName>
        <fullName evidence="3">RpiR family transcriptional regulator</fullName>
    </submittedName>
</protein>
<dbReference type="EMBL" id="SHKI01000006">
    <property type="protein sequence ID" value="RZT62622.1"/>
    <property type="molecule type" value="Genomic_DNA"/>
</dbReference>
<proteinExistence type="predicted"/>
<comment type="caution">
    <text evidence="3">The sequence shown here is derived from an EMBL/GenBank/DDBJ whole genome shotgun (WGS) entry which is preliminary data.</text>
</comment>
<dbReference type="InterPro" id="IPR046348">
    <property type="entry name" value="SIS_dom_sf"/>
</dbReference>
<dbReference type="PANTHER" id="PTHR30514:SF1">
    <property type="entry name" value="HTH-TYPE TRANSCRIPTIONAL REGULATOR HEXR-RELATED"/>
    <property type="match status" value="1"/>
</dbReference>
<keyword evidence="4" id="KW-1185">Reference proteome</keyword>
<dbReference type="GO" id="GO:1901135">
    <property type="term" value="P:carbohydrate derivative metabolic process"/>
    <property type="evidence" value="ECO:0007669"/>
    <property type="project" value="InterPro"/>
</dbReference>
<dbReference type="SUPFAM" id="SSF46689">
    <property type="entry name" value="Homeodomain-like"/>
    <property type="match status" value="1"/>
</dbReference>
<dbReference type="InterPro" id="IPR036388">
    <property type="entry name" value="WH-like_DNA-bd_sf"/>
</dbReference>
<dbReference type="GO" id="GO:0097367">
    <property type="term" value="F:carbohydrate derivative binding"/>
    <property type="evidence" value="ECO:0007669"/>
    <property type="project" value="InterPro"/>
</dbReference>
<sequence length="295" mass="31560">MEAFVTTDTENPALVRLRSRIAQRWDDLSKAERAVCGILTGNSAEHLLYASAAELGVESKTSNATVIRTLQSLGYAGLSELKQEVAAPFTSAVAPEVRLRQRIEFLGQNLATIQQEVWREAESLIALGAQGNSDADYSAAIDVLIHARTVYCYGLGASGIAADHLSLRLRRTGVATRRLAVDGFRLADELLELGAHDAVTIFAPGRVTRDIEALLDRAQRVGAKVLLVTDELRESLAGRVTVALSAPHTPTGITAEGLIGILIADVLVQGIVAVGPDTALRASQELNELRSQLGY</sequence>
<evidence type="ECO:0000259" key="2">
    <source>
        <dbReference type="PROSITE" id="PS51464"/>
    </source>
</evidence>
<dbReference type="GO" id="GO:0003677">
    <property type="term" value="F:DNA binding"/>
    <property type="evidence" value="ECO:0007669"/>
    <property type="project" value="InterPro"/>
</dbReference>
<dbReference type="Pfam" id="PF01418">
    <property type="entry name" value="HTH_6"/>
    <property type="match status" value="1"/>
</dbReference>
<feature type="domain" description="SIS" evidence="2">
    <location>
        <begin position="140"/>
        <end position="276"/>
    </location>
</feature>
<gene>
    <name evidence="3" type="ORF">EV139_2319</name>
</gene>
<dbReference type="InterPro" id="IPR047640">
    <property type="entry name" value="RpiR-like"/>
</dbReference>
<name>A0A4Q7TST8_9MICO</name>
<dbReference type="InterPro" id="IPR000281">
    <property type="entry name" value="HTH_RpiR"/>
</dbReference>
<dbReference type="PROSITE" id="PS51464">
    <property type="entry name" value="SIS"/>
    <property type="match status" value="1"/>
</dbReference>
<evidence type="ECO:0000259" key="1">
    <source>
        <dbReference type="PROSITE" id="PS51071"/>
    </source>
</evidence>
<dbReference type="Pfam" id="PF01380">
    <property type="entry name" value="SIS"/>
    <property type="match status" value="1"/>
</dbReference>
<dbReference type="SUPFAM" id="SSF53697">
    <property type="entry name" value="SIS domain"/>
    <property type="match status" value="1"/>
</dbReference>